<feature type="transmembrane region" description="Helical" evidence="21">
    <location>
        <begin position="352"/>
        <end position="373"/>
    </location>
</feature>
<dbReference type="PROSITE" id="PS00018">
    <property type="entry name" value="EF_HAND_1"/>
    <property type="match status" value="1"/>
</dbReference>
<evidence type="ECO:0000256" key="13">
    <source>
        <dbReference type="ARBA" id="ARBA00023157"/>
    </source>
</evidence>
<dbReference type="FunFam" id="1.10.287.70:FF:000055">
    <property type="entry name" value="Polycystic kidney disease 2-like 1"/>
    <property type="match status" value="1"/>
</dbReference>
<evidence type="ECO:0000256" key="14">
    <source>
        <dbReference type="ARBA" id="ARBA00023180"/>
    </source>
</evidence>
<dbReference type="GO" id="GO:0050982">
    <property type="term" value="P:detection of mechanical stimulus"/>
    <property type="evidence" value="ECO:0007669"/>
    <property type="project" value="TreeGrafter"/>
</dbReference>
<feature type="domain" description="EF-hand" evidence="22">
    <location>
        <begin position="606"/>
        <end position="641"/>
    </location>
</feature>
<dbReference type="Gene3D" id="1.10.238.10">
    <property type="entry name" value="EF-hand"/>
    <property type="match status" value="1"/>
</dbReference>
<dbReference type="EMBL" id="CAJNYD010001206">
    <property type="protein sequence ID" value="CAF3323623.1"/>
    <property type="molecule type" value="Genomic_DNA"/>
</dbReference>
<evidence type="ECO:0000256" key="21">
    <source>
        <dbReference type="SAM" id="Phobius"/>
    </source>
</evidence>
<evidence type="ECO:0000256" key="11">
    <source>
        <dbReference type="ARBA" id="ARBA00023065"/>
    </source>
</evidence>
<gene>
    <name evidence="24" type="ORF">HFQ381_LOCUS22568</name>
    <name evidence="23" type="ORF">LUA448_LOCUS10204</name>
</gene>
<dbReference type="Pfam" id="PF20519">
    <property type="entry name" value="Polycystin_dom"/>
    <property type="match status" value="1"/>
</dbReference>
<evidence type="ECO:0000259" key="22">
    <source>
        <dbReference type="PROSITE" id="PS50222"/>
    </source>
</evidence>
<comment type="caution">
    <text evidence="23">The sequence shown here is derived from an EMBL/GenBank/DDBJ whole genome shotgun (WGS) entry which is preliminary data.</text>
</comment>
<keyword evidence="5" id="KW-1003">Cell membrane</keyword>
<evidence type="ECO:0000256" key="3">
    <source>
        <dbReference type="ARBA" id="ARBA00007200"/>
    </source>
</evidence>
<dbReference type="PANTHER" id="PTHR10877">
    <property type="entry name" value="POLYCYSTIN FAMILY MEMBER"/>
    <property type="match status" value="1"/>
</dbReference>
<dbReference type="Pfam" id="PF08016">
    <property type="entry name" value="PKD_channel"/>
    <property type="match status" value="1"/>
</dbReference>
<feature type="compositionally biased region" description="Basic and acidic residues" evidence="20">
    <location>
        <begin position="709"/>
        <end position="719"/>
    </location>
</feature>
<dbReference type="InterPro" id="IPR046791">
    <property type="entry name" value="Polycystin_dom"/>
</dbReference>
<sequence>MVLEQHSCRVQPSLAFTNAIPNSKEKEVYIDGTLYADGMVIDQREQGAYRVKERQHKKYSCKQLLRFIRKLWATQQTEKIDIEEDNEKYVRTTLRELFIYMVFLGVLTIVVFGMVSSNMHTLTQALKGVFVDSNMLDESTNSTGPSFTELTRMEEFWDYMTQTVPSGLFTENWYNARNVSNYGYILHENRLLGAVRMRQKKVRNNSCTVAKDFRQEIKFCYNAYAPAFEDKYSYGPCANLEAENCTEDPFKYTPHNSIVRSSTTGKVGVYDEGGFMKIFGSSQEEFKREVNELKDNLWITLGTRVIIIDFTVYNANLNLFCQVQLMVEFPPVGGLVTSSKIRPVKLLRYASAFDYFVLSCEIIFLLFIVYYTIEEALEIVVMKSAYFTSVMNCLDLIVIVLSYICMAFNIYRQVQVNNLLDKLLEKKTRQYNDFSFLCYWQYQFNNVVSTTLFLAWIKLFKYISFNKTMTQLSETLTKCAKDISGFAIMFFIVFFAFAQLGYLTFGIQIEGFRAFHYSVYTLFLVILGTFDFPALQQAHRMIGPIFFLTYVFFVFFVLLNMFLAIINDTYQEVKAELQDKKSSFEISDFVKQGYAKMRDRLTDKRDRIADIRKALSLADINKDKRLEFEEWRQEMKSRGYAEAEIETMFSKYDKNGDRILDEEEQQALSDDLLQQNDAILREMDELKLTTKSTKPIKNPIIDDDENDENKDAPSENVKAKEVTVQEFDNITKRLDSMESSVGFVLTKIDTMVSKLEVYGHPKSNNGGNRSLDAKHTTADKYVDDALDDPIHSMIDIDFDPLYSTA</sequence>
<evidence type="ECO:0000313" key="24">
    <source>
        <dbReference type="EMBL" id="CAF4433867.1"/>
    </source>
</evidence>
<feature type="disulfide bond" evidence="19">
    <location>
        <begin position="207"/>
        <end position="220"/>
    </location>
</feature>
<feature type="transmembrane region" description="Helical" evidence="21">
    <location>
        <begin position="514"/>
        <end position="533"/>
    </location>
</feature>
<keyword evidence="12 21" id="KW-0472">Membrane</keyword>
<feature type="binding site" evidence="18">
    <location>
        <position position="657"/>
    </location>
    <ligand>
        <name>Ca(2+)</name>
        <dbReference type="ChEBI" id="CHEBI:29108"/>
        <label>2</label>
    </ligand>
</feature>
<comment type="similarity">
    <text evidence="3">Belongs to the polycystin family.</text>
</comment>
<dbReference type="EMBL" id="CAJOBO010002141">
    <property type="protein sequence ID" value="CAF4433867.1"/>
    <property type="molecule type" value="Genomic_DNA"/>
</dbReference>
<evidence type="ECO:0000256" key="8">
    <source>
        <dbReference type="ARBA" id="ARBA00022837"/>
    </source>
</evidence>
<dbReference type="InterPro" id="IPR011992">
    <property type="entry name" value="EF-hand-dom_pair"/>
</dbReference>
<dbReference type="Gene3D" id="1.20.120.350">
    <property type="entry name" value="Voltage-gated potassium channels. Chain C"/>
    <property type="match status" value="1"/>
</dbReference>
<dbReference type="GO" id="GO:0005509">
    <property type="term" value="F:calcium ion binding"/>
    <property type="evidence" value="ECO:0007669"/>
    <property type="project" value="InterPro"/>
</dbReference>
<keyword evidence="9 21" id="KW-1133">Transmembrane helix</keyword>
<comment type="subcellular location">
    <subcellularLocation>
        <location evidence="1">Cell projection</location>
        <location evidence="1">Cilium membrane</location>
        <topology evidence="1">Multi-pass membrane protein</topology>
    </subcellularLocation>
    <subcellularLocation>
        <location evidence="2">Cytoplasmic vesicle</location>
    </subcellularLocation>
</comment>
<evidence type="ECO:0000256" key="18">
    <source>
        <dbReference type="PIRSR" id="PIRSR603915-1"/>
    </source>
</evidence>
<keyword evidence="7 21" id="KW-0812">Transmembrane</keyword>
<feature type="transmembrane region" description="Helical" evidence="21">
    <location>
        <begin position="545"/>
        <end position="566"/>
    </location>
</feature>
<dbReference type="InterPro" id="IPR051223">
    <property type="entry name" value="Polycystin"/>
</dbReference>
<dbReference type="GO" id="GO:0031410">
    <property type="term" value="C:cytoplasmic vesicle"/>
    <property type="evidence" value="ECO:0007669"/>
    <property type="project" value="UniProtKB-SubCell"/>
</dbReference>
<feature type="binding site" evidence="18">
    <location>
        <position position="653"/>
    </location>
    <ligand>
        <name>Ca(2+)</name>
        <dbReference type="ChEBI" id="CHEBI:29108"/>
        <label>2</label>
    </ligand>
</feature>
<evidence type="ECO:0000256" key="9">
    <source>
        <dbReference type="ARBA" id="ARBA00022989"/>
    </source>
</evidence>
<keyword evidence="11 18" id="KW-0406">Ion transport</keyword>
<feature type="transmembrane region" description="Helical" evidence="21">
    <location>
        <begin position="385"/>
        <end position="411"/>
    </location>
</feature>
<dbReference type="PRINTS" id="PR01433">
    <property type="entry name" value="POLYCYSTIN2"/>
</dbReference>
<dbReference type="InterPro" id="IPR013122">
    <property type="entry name" value="PKD1_2_channel"/>
</dbReference>
<evidence type="ECO:0000256" key="15">
    <source>
        <dbReference type="ARBA" id="ARBA00023273"/>
    </source>
</evidence>
<dbReference type="InterPro" id="IPR027359">
    <property type="entry name" value="Volt_channel_dom_sf"/>
</dbReference>
<keyword evidence="18" id="KW-0479">Metal-binding</keyword>
<feature type="transmembrane region" description="Helical" evidence="21">
    <location>
        <begin position="97"/>
        <end position="115"/>
    </location>
</feature>
<evidence type="ECO:0000256" key="1">
    <source>
        <dbReference type="ARBA" id="ARBA00004272"/>
    </source>
</evidence>
<keyword evidence="14" id="KW-0325">Glycoprotein</keyword>
<keyword evidence="16 18" id="KW-0407">Ion channel</keyword>
<dbReference type="SUPFAM" id="SSF47473">
    <property type="entry name" value="EF-hand"/>
    <property type="match status" value="1"/>
</dbReference>
<evidence type="ECO:0000256" key="6">
    <source>
        <dbReference type="ARBA" id="ARBA00022673"/>
    </source>
</evidence>
<dbReference type="GO" id="GO:0005262">
    <property type="term" value="F:calcium channel activity"/>
    <property type="evidence" value="ECO:0007669"/>
    <property type="project" value="UniProtKB-KW"/>
</dbReference>
<keyword evidence="13" id="KW-1015">Disulfide bond</keyword>
<keyword evidence="15" id="KW-0966">Cell projection</keyword>
<feature type="region of interest" description="Disordered" evidence="20">
    <location>
        <begin position="696"/>
        <end position="719"/>
    </location>
</feature>
<dbReference type="AlphaFoldDB" id="A0A817TYR2"/>
<evidence type="ECO:0000256" key="10">
    <source>
        <dbReference type="ARBA" id="ARBA00023054"/>
    </source>
</evidence>
<evidence type="ECO:0000256" key="5">
    <source>
        <dbReference type="ARBA" id="ARBA00022475"/>
    </source>
</evidence>
<evidence type="ECO:0000256" key="17">
    <source>
        <dbReference type="ARBA" id="ARBA00023329"/>
    </source>
</evidence>
<organism evidence="23 25">
    <name type="scientific">Rotaria socialis</name>
    <dbReference type="NCBI Taxonomy" id="392032"/>
    <lineage>
        <taxon>Eukaryota</taxon>
        <taxon>Metazoa</taxon>
        <taxon>Spiralia</taxon>
        <taxon>Gnathifera</taxon>
        <taxon>Rotifera</taxon>
        <taxon>Eurotatoria</taxon>
        <taxon>Bdelloidea</taxon>
        <taxon>Philodinida</taxon>
        <taxon>Philodinidae</taxon>
        <taxon>Rotaria</taxon>
    </lineage>
</organism>
<reference evidence="23" key="1">
    <citation type="submission" date="2021-02" db="EMBL/GenBank/DDBJ databases">
        <authorList>
            <person name="Nowell W R."/>
        </authorList>
    </citation>
    <scope>NUCLEOTIDE SEQUENCE</scope>
</reference>
<proteinExistence type="inferred from homology"/>
<evidence type="ECO:0000256" key="4">
    <source>
        <dbReference type="ARBA" id="ARBA00022448"/>
    </source>
</evidence>
<keyword evidence="17" id="KW-0968">Cytoplasmic vesicle</keyword>
<dbReference type="Gene3D" id="1.20.5.340">
    <property type="match status" value="1"/>
</dbReference>
<keyword evidence="4" id="KW-0813">Transport</keyword>
<feature type="transmembrane region" description="Helical" evidence="21">
    <location>
        <begin position="444"/>
        <end position="463"/>
    </location>
</feature>
<dbReference type="Proteomes" id="UP000663851">
    <property type="component" value="Unassembled WGS sequence"/>
</dbReference>
<evidence type="ECO:0000256" key="7">
    <source>
        <dbReference type="ARBA" id="ARBA00022692"/>
    </source>
</evidence>
<dbReference type="InterPro" id="IPR003915">
    <property type="entry name" value="PKD_2"/>
</dbReference>
<evidence type="ECO:0000256" key="20">
    <source>
        <dbReference type="SAM" id="MobiDB-lite"/>
    </source>
</evidence>
<evidence type="ECO:0000256" key="2">
    <source>
        <dbReference type="ARBA" id="ARBA00004541"/>
    </source>
</evidence>
<keyword evidence="6 18" id="KW-0107">Calcium channel</keyword>
<feature type="transmembrane region" description="Helical" evidence="21">
    <location>
        <begin position="483"/>
        <end position="502"/>
    </location>
</feature>
<accession>A0A817TYR2</accession>
<evidence type="ECO:0000313" key="23">
    <source>
        <dbReference type="EMBL" id="CAF3323623.1"/>
    </source>
</evidence>
<keyword evidence="18" id="KW-0109">Calcium transport</keyword>
<dbReference type="Gene3D" id="1.10.287.70">
    <property type="match status" value="1"/>
</dbReference>
<dbReference type="InterPro" id="IPR018247">
    <property type="entry name" value="EF_Hand_1_Ca_BS"/>
</dbReference>
<evidence type="ECO:0000256" key="19">
    <source>
        <dbReference type="PIRSR" id="PIRSR603915-2"/>
    </source>
</evidence>
<dbReference type="PROSITE" id="PS50222">
    <property type="entry name" value="EF_HAND_2"/>
    <property type="match status" value="1"/>
</dbReference>
<keyword evidence="10" id="KW-0175">Coiled coil</keyword>
<evidence type="ECO:0000256" key="12">
    <source>
        <dbReference type="ARBA" id="ARBA00023136"/>
    </source>
</evidence>
<dbReference type="PANTHER" id="PTHR10877:SF183">
    <property type="entry name" value="AT14535P-RELATED"/>
    <property type="match status" value="1"/>
</dbReference>
<dbReference type="GO" id="GO:0060170">
    <property type="term" value="C:ciliary membrane"/>
    <property type="evidence" value="ECO:0007669"/>
    <property type="project" value="UniProtKB-SubCell"/>
</dbReference>
<dbReference type="SUPFAM" id="SSF81324">
    <property type="entry name" value="Voltage-gated potassium channels"/>
    <property type="match status" value="1"/>
</dbReference>
<dbReference type="SMART" id="SM00054">
    <property type="entry name" value="EFh"/>
    <property type="match status" value="2"/>
</dbReference>
<dbReference type="CDD" id="cd00051">
    <property type="entry name" value="EFh"/>
    <property type="match status" value="1"/>
</dbReference>
<feature type="binding site" evidence="18">
    <location>
        <position position="664"/>
    </location>
    <ligand>
        <name>Ca(2+)</name>
        <dbReference type="ChEBI" id="CHEBI:29108"/>
        <label>2</label>
    </ligand>
</feature>
<evidence type="ECO:0000313" key="25">
    <source>
        <dbReference type="Proteomes" id="UP000663833"/>
    </source>
</evidence>
<name>A0A817TYR2_9BILA</name>
<dbReference type="Proteomes" id="UP000663833">
    <property type="component" value="Unassembled WGS sequence"/>
</dbReference>
<dbReference type="InterPro" id="IPR002048">
    <property type="entry name" value="EF_hand_dom"/>
</dbReference>
<evidence type="ECO:0000256" key="16">
    <source>
        <dbReference type="ARBA" id="ARBA00023303"/>
    </source>
</evidence>
<protein>
    <recommendedName>
        <fullName evidence="22">EF-hand domain-containing protein</fullName>
    </recommendedName>
</protein>
<keyword evidence="8 18" id="KW-0106">Calcium</keyword>